<sequence>MSLHNVELINNEQNNFLLTLLIVIIICVNMFWLVS</sequence>
<keyword evidence="1" id="KW-0812">Transmembrane</keyword>
<keyword evidence="3" id="KW-1185">Reference proteome</keyword>
<protein>
    <submittedName>
        <fullName evidence="2">Uncharacterized protein</fullName>
    </submittedName>
</protein>
<dbReference type="EMBL" id="FTOE01000003">
    <property type="protein sequence ID" value="SIS68480.1"/>
    <property type="molecule type" value="Genomic_DNA"/>
</dbReference>
<dbReference type="AlphaFoldDB" id="A0A1N7L476"/>
<name>A0A1N7L476_9GAMM</name>
<evidence type="ECO:0000313" key="3">
    <source>
        <dbReference type="Proteomes" id="UP000185999"/>
    </source>
</evidence>
<gene>
    <name evidence="2" type="ORF">SAMN05421760_103209</name>
</gene>
<keyword evidence="1" id="KW-0472">Membrane</keyword>
<evidence type="ECO:0000313" key="2">
    <source>
        <dbReference type="EMBL" id="SIS68480.1"/>
    </source>
</evidence>
<reference evidence="3" key="1">
    <citation type="submission" date="2017-01" db="EMBL/GenBank/DDBJ databases">
        <authorList>
            <person name="Varghese N."/>
            <person name="Submissions S."/>
        </authorList>
    </citation>
    <scope>NUCLEOTIDE SEQUENCE [LARGE SCALE GENOMIC DNA]</scope>
    <source>
        <strain evidence="3">DSM 22306</strain>
    </source>
</reference>
<organism evidence="2 3">
    <name type="scientific">Neptunomonas antarctica</name>
    <dbReference type="NCBI Taxonomy" id="619304"/>
    <lineage>
        <taxon>Bacteria</taxon>
        <taxon>Pseudomonadati</taxon>
        <taxon>Pseudomonadota</taxon>
        <taxon>Gammaproteobacteria</taxon>
        <taxon>Oceanospirillales</taxon>
        <taxon>Oceanospirillaceae</taxon>
        <taxon>Neptunomonas</taxon>
    </lineage>
</organism>
<keyword evidence="1" id="KW-1133">Transmembrane helix</keyword>
<accession>A0A1N7L476</accession>
<dbReference type="Proteomes" id="UP000185999">
    <property type="component" value="Unassembled WGS sequence"/>
</dbReference>
<feature type="transmembrane region" description="Helical" evidence="1">
    <location>
        <begin position="16"/>
        <end position="34"/>
    </location>
</feature>
<evidence type="ECO:0000256" key="1">
    <source>
        <dbReference type="SAM" id="Phobius"/>
    </source>
</evidence>
<proteinExistence type="predicted"/>